<proteinExistence type="predicted"/>
<keyword evidence="3" id="KW-1185">Reference proteome</keyword>
<dbReference type="HOGENOM" id="CLU_2635853_0_0_5"/>
<evidence type="ECO:0000256" key="1">
    <source>
        <dbReference type="SAM" id="MobiDB-lite"/>
    </source>
</evidence>
<dbReference type="EMBL" id="AOSK01000039">
    <property type="protein sequence ID" value="EYD76931.1"/>
    <property type="molecule type" value="Genomic_DNA"/>
</dbReference>
<dbReference type="AlphaFoldDB" id="A0A017HRD2"/>
<feature type="region of interest" description="Disordered" evidence="1">
    <location>
        <begin position="57"/>
        <end position="77"/>
    </location>
</feature>
<dbReference type="STRING" id="442562.Rumeso_01453"/>
<organism evidence="2 3">
    <name type="scientific">Rubellimicrobium mesophilum DSM 19309</name>
    <dbReference type="NCBI Taxonomy" id="442562"/>
    <lineage>
        <taxon>Bacteria</taxon>
        <taxon>Pseudomonadati</taxon>
        <taxon>Pseudomonadota</taxon>
        <taxon>Alphaproteobacteria</taxon>
        <taxon>Rhodobacterales</taxon>
        <taxon>Roseobacteraceae</taxon>
        <taxon>Rubellimicrobium</taxon>
    </lineage>
</organism>
<evidence type="ECO:0000313" key="3">
    <source>
        <dbReference type="Proteomes" id="UP000019666"/>
    </source>
</evidence>
<name>A0A017HRD2_9RHOB</name>
<evidence type="ECO:0000313" key="2">
    <source>
        <dbReference type="EMBL" id="EYD76931.1"/>
    </source>
</evidence>
<accession>A0A017HRD2</accession>
<dbReference type="Proteomes" id="UP000019666">
    <property type="component" value="Unassembled WGS sequence"/>
</dbReference>
<protein>
    <submittedName>
        <fullName evidence="2">Polysaccharide biosynthesis/export protein</fullName>
    </submittedName>
</protein>
<gene>
    <name evidence="2" type="ORF">Rumeso_01453</name>
</gene>
<comment type="caution">
    <text evidence="2">The sequence shown here is derived from an EMBL/GenBank/DDBJ whole genome shotgun (WGS) entry which is preliminary data.</text>
</comment>
<sequence length="77" mass="8414">MNNPQIRLIRGDAIYGTSIDRLYDNPALDTTLRPGDKVIVQPDERYFLSLGLRATNPCSPSPATRSPPSTPCPSWGA</sequence>
<reference evidence="2 3" key="1">
    <citation type="submission" date="2013-02" db="EMBL/GenBank/DDBJ databases">
        <authorList>
            <person name="Fiebig A."/>
            <person name="Goeker M."/>
            <person name="Klenk H.-P.P."/>
        </authorList>
    </citation>
    <scope>NUCLEOTIDE SEQUENCE [LARGE SCALE GENOMIC DNA]</scope>
    <source>
        <strain evidence="2 3">DSM 19309</strain>
    </source>
</reference>